<name>X1PWQ2_9ZZZZ</name>
<protein>
    <submittedName>
        <fullName evidence="1">Uncharacterized protein</fullName>
    </submittedName>
</protein>
<gene>
    <name evidence="1" type="ORF">S06H3_60627</name>
</gene>
<reference evidence="1" key="1">
    <citation type="journal article" date="2014" name="Front. Microbiol.">
        <title>High frequency of phylogenetically diverse reductive dehalogenase-homologous genes in deep subseafloor sedimentary metagenomes.</title>
        <authorList>
            <person name="Kawai M."/>
            <person name="Futagami T."/>
            <person name="Toyoda A."/>
            <person name="Takaki Y."/>
            <person name="Nishi S."/>
            <person name="Hori S."/>
            <person name="Arai W."/>
            <person name="Tsubouchi T."/>
            <person name="Morono Y."/>
            <person name="Uchiyama I."/>
            <person name="Ito T."/>
            <person name="Fujiyama A."/>
            <person name="Inagaki F."/>
            <person name="Takami H."/>
        </authorList>
    </citation>
    <scope>NUCLEOTIDE SEQUENCE</scope>
    <source>
        <strain evidence="1">Expedition CK06-06</strain>
    </source>
</reference>
<dbReference type="AlphaFoldDB" id="X1PWQ2"/>
<sequence length="49" mass="5448">MEFRQPSINVMEDIAIVTGYYPRRGYLGNAGNPGMEKNIHAHASVFPTP</sequence>
<dbReference type="EMBL" id="BARV01039582">
    <property type="protein sequence ID" value="GAI46956.1"/>
    <property type="molecule type" value="Genomic_DNA"/>
</dbReference>
<accession>X1PWQ2</accession>
<proteinExistence type="predicted"/>
<comment type="caution">
    <text evidence="1">The sequence shown here is derived from an EMBL/GenBank/DDBJ whole genome shotgun (WGS) entry which is preliminary data.</text>
</comment>
<evidence type="ECO:0000313" key="1">
    <source>
        <dbReference type="EMBL" id="GAI46956.1"/>
    </source>
</evidence>
<organism evidence="1">
    <name type="scientific">marine sediment metagenome</name>
    <dbReference type="NCBI Taxonomy" id="412755"/>
    <lineage>
        <taxon>unclassified sequences</taxon>
        <taxon>metagenomes</taxon>
        <taxon>ecological metagenomes</taxon>
    </lineage>
</organism>